<accession>A0A318J228</accession>
<dbReference type="EMBL" id="QJKB01000008">
    <property type="protein sequence ID" value="PXX40337.1"/>
    <property type="molecule type" value="Genomic_DNA"/>
</dbReference>
<evidence type="ECO:0000313" key="3">
    <source>
        <dbReference type="Proteomes" id="UP000247792"/>
    </source>
</evidence>
<keyword evidence="1" id="KW-0732">Signal</keyword>
<dbReference type="OrthoDB" id="5986644at2"/>
<evidence type="ECO:0000256" key="1">
    <source>
        <dbReference type="SAM" id="SignalP"/>
    </source>
</evidence>
<feature type="chain" id="PRO_5016370171" evidence="1">
    <location>
        <begin position="27"/>
        <end position="143"/>
    </location>
</feature>
<dbReference type="RefSeq" id="WP_110257067.1">
    <property type="nucleotide sequence ID" value="NZ_QJKB01000008.1"/>
</dbReference>
<name>A0A318J228_9BURK</name>
<sequence>MSFAFRKIALIAALCTSSLLPLSAHAGRGCISCGPSGGSEALSMGVGIIMLGGFSMVAGSGEMIVDTVKAGADGVTVVLKGSTQAVSTTVRLSGKGIEKVGLVSGAVVEVSATTTGYLLVSAGKVIAFIPNEIGTALMHHNKV</sequence>
<feature type="signal peptide" evidence="1">
    <location>
        <begin position="1"/>
        <end position="26"/>
    </location>
</feature>
<gene>
    <name evidence="2" type="ORF">DFR42_108172</name>
</gene>
<dbReference type="Proteomes" id="UP000247792">
    <property type="component" value="Unassembled WGS sequence"/>
</dbReference>
<protein>
    <submittedName>
        <fullName evidence="2">Uncharacterized protein</fullName>
    </submittedName>
</protein>
<organism evidence="2 3">
    <name type="scientific">Undibacterium pigrum</name>
    <dbReference type="NCBI Taxonomy" id="401470"/>
    <lineage>
        <taxon>Bacteria</taxon>
        <taxon>Pseudomonadati</taxon>
        <taxon>Pseudomonadota</taxon>
        <taxon>Betaproteobacteria</taxon>
        <taxon>Burkholderiales</taxon>
        <taxon>Oxalobacteraceae</taxon>
        <taxon>Undibacterium</taxon>
    </lineage>
</organism>
<keyword evidence="3" id="KW-1185">Reference proteome</keyword>
<reference evidence="2 3" key="1">
    <citation type="submission" date="2018-05" db="EMBL/GenBank/DDBJ databases">
        <title>Genomic Encyclopedia of Type Strains, Phase IV (KMG-IV): sequencing the most valuable type-strain genomes for metagenomic binning, comparative biology and taxonomic classification.</title>
        <authorList>
            <person name="Goeker M."/>
        </authorList>
    </citation>
    <scope>NUCLEOTIDE SEQUENCE [LARGE SCALE GENOMIC DNA]</scope>
    <source>
        <strain evidence="2 3">DSM 19792</strain>
    </source>
</reference>
<comment type="caution">
    <text evidence="2">The sequence shown here is derived from an EMBL/GenBank/DDBJ whole genome shotgun (WGS) entry which is preliminary data.</text>
</comment>
<evidence type="ECO:0000313" key="2">
    <source>
        <dbReference type="EMBL" id="PXX40337.1"/>
    </source>
</evidence>
<proteinExistence type="predicted"/>
<dbReference type="AlphaFoldDB" id="A0A318J228"/>